<gene>
    <name evidence="1" type="ORF">GCM10023208_32540</name>
</gene>
<comment type="caution">
    <text evidence="1">The sequence shown here is derived from an EMBL/GenBank/DDBJ whole genome shotgun (WGS) entry which is preliminary data.</text>
</comment>
<accession>A0ABP9KS13</accession>
<name>A0ABP9KS13_9SPHN</name>
<dbReference type="EMBL" id="BAABHV010000024">
    <property type="protein sequence ID" value="GAA5062322.1"/>
    <property type="molecule type" value="Genomic_DNA"/>
</dbReference>
<evidence type="ECO:0000313" key="1">
    <source>
        <dbReference type="EMBL" id="GAA5062322.1"/>
    </source>
</evidence>
<reference evidence="2" key="1">
    <citation type="journal article" date="2019" name="Int. J. Syst. Evol. Microbiol.">
        <title>The Global Catalogue of Microorganisms (GCM) 10K type strain sequencing project: providing services to taxonomists for standard genome sequencing and annotation.</title>
        <authorList>
            <consortium name="The Broad Institute Genomics Platform"/>
            <consortium name="The Broad Institute Genome Sequencing Center for Infectious Disease"/>
            <person name="Wu L."/>
            <person name="Ma J."/>
        </authorList>
    </citation>
    <scope>NUCLEOTIDE SEQUENCE [LARGE SCALE GENOMIC DNA]</scope>
    <source>
        <strain evidence="2">JCM 18014</strain>
    </source>
</reference>
<evidence type="ECO:0000313" key="2">
    <source>
        <dbReference type="Proteomes" id="UP001500518"/>
    </source>
</evidence>
<keyword evidence="2" id="KW-1185">Reference proteome</keyword>
<proteinExistence type="predicted"/>
<protein>
    <submittedName>
        <fullName evidence="1">Uncharacterized protein</fullName>
    </submittedName>
</protein>
<dbReference type="Proteomes" id="UP001500518">
    <property type="component" value="Unassembled WGS sequence"/>
</dbReference>
<dbReference type="RefSeq" id="WP_346034051.1">
    <property type="nucleotide sequence ID" value="NZ_BAABHV010000024.1"/>
</dbReference>
<sequence length="94" mass="10695">MEKFTDDDAGYLRWIANHPNGFVLNIERGERPQYTVLHRATCRSISRSRDDGAYTSRNYKKVVANDLTEIRAYAKSMGRSDSSFSKLCGLCQPS</sequence>
<organism evidence="1 2">
    <name type="scientific">Erythrobacter westpacificensis</name>
    <dbReference type="NCBI Taxonomy" id="1055231"/>
    <lineage>
        <taxon>Bacteria</taxon>
        <taxon>Pseudomonadati</taxon>
        <taxon>Pseudomonadota</taxon>
        <taxon>Alphaproteobacteria</taxon>
        <taxon>Sphingomonadales</taxon>
        <taxon>Erythrobacteraceae</taxon>
        <taxon>Erythrobacter/Porphyrobacter group</taxon>
        <taxon>Erythrobacter</taxon>
    </lineage>
</organism>